<feature type="transmembrane region" description="Helical" evidence="13">
    <location>
        <begin position="217"/>
        <end position="242"/>
    </location>
</feature>
<comment type="subcellular location">
    <subcellularLocation>
        <location evidence="1">Membrane</location>
        <topology evidence="1">Multi-pass membrane protein</topology>
    </subcellularLocation>
</comment>
<dbReference type="GO" id="GO:0001508">
    <property type="term" value="P:action potential"/>
    <property type="evidence" value="ECO:0007669"/>
    <property type="project" value="TreeGrafter"/>
</dbReference>
<feature type="transmembrane region" description="Helical" evidence="13">
    <location>
        <begin position="57"/>
        <end position="77"/>
    </location>
</feature>
<keyword evidence="4 13" id="KW-0812">Transmembrane</keyword>
<dbReference type="GO" id="GO:0008076">
    <property type="term" value="C:voltage-gated potassium channel complex"/>
    <property type="evidence" value="ECO:0007669"/>
    <property type="project" value="InterPro"/>
</dbReference>
<keyword evidence="6" id="KW-0851">Voltage-gated channel</keyword>
<dbReference type="PANTHER" id="PTHR11537:SF254">
    <property type="entry name" value="POTASSIUM VOLTAGE-GATED CHANNEL PROTEIN SHAB"/>
    <property type="match status" value="1"/>
</dbReference>
<reference evidence="15 16" key="1">
    <citation type="submission" date="2012-06" db="EMBL/GenBank/DDBJ databases">
        <title>The complete genome of Ornithobacterium rhinotracheale DSM 15997.</title>
        <authorList>
            <consortium name="US DOE Joint Genome Institute (JGI-PGF)"/>
            <person name="Lucas S."/>
            <person name="Copeland A."/>
            <person name="Lapidus A."/>
            <person name="Goodwin L."/>
            <person name="Pitluck S."/>
            <person name="Peters L."/>
            <person name="Mikhailova N."/>
            <person name="Teshima H."/>
            <person name="Kyrpides N."/>
            <person name="Mavromatis K."/>
            <person name="Pagani I."/>
            <person name="Ivanova N."/>
            <person name="Ovchinnikova G."/>
            <person name="Zeytun A."/>
            <person name="Detter J.C."/>
            <person name="Han C."/>
            <person name="Land M."/>
            <person name="Hauser L."/>
            <person name="Markowitz V."/>
            <person name="Cheng J.-F."/>
            <person name="Hugenholtz P."/>
            <person name="Woyke T."/>
            <person name="Wu D."/>
            <person name="Lang E."/>
            <person name="Kopitz M."/>
            <person name="Brambilla E."/>
            <person name="Klenk H.-P."/>
            <person name="Eisen J.A."/>
        </authorList>
    </citation>
    <scope>NUCLEOTIDE SEQUENCE [LARGE SCALE GENOMIC DNA]</scope>
    <source>
        <strain evidence="16">ATCC 51463 / DSM 15997 / CCUG 23171 / LMG 9086</strain>
    </source>
</reference>
<dbReference type="Gene3D" id="3.40.50.720">
    <property type="entry name" value="NAD(P)-binding Rossmann-like Domain"/>
    <property type="match status" value="1"/>
</dbReference>
<evidence type="ECO:0000256" key="4">
    <source>
        <dbReference type="ARBA" id="ARBA00022692"/>
    </source>
</evidence>
<keyword evidence="2" id="KW-0813">Transport</keyword>
<sequence>MKRQIQFKKKLYNLLENDSNYSTPRAIFDIILAIVILTSIILFFIESKNGELSPLLLEVDLVITVFFIIEFLLRGYVCSNFREDWKKNGAAYAIYQKVDWLKRPMTVVDFLAILPGIKAFRVFKSFRILRLFRLLRAKRLYVLLKEQRIIAAIKGMKESARVFYITLIFTALSFIFVSSILFFIENGEGSEEFDTYPSALWYAVKVLGFGNDTPRTLLGHILTAFLLLLNMAIFGTFISLIITKIQGLMNAITSGKIGKIKHKNHIVICGYTKSSKLVIEGLLKNIENRNKIVLISEKTIEDTLDGVIYINGDYTDDEILAKANISEASYAVIFAEFHPHDTIRDVDLRTVLTVFNIEKINKNIHTIAEIQEEKNAEIIRDKIQGDEILYKEVIDSKIILNCLDTRYISEIFYNLLGGVSHKDKNTTKDVSSKIHEIKLEDCEINLPCTAKDLKFYFIENEASLIGYIDKDNTPHVSPKNDEIIPENSRIIYIK</sequence>
<dbReference type="KEGG" id="orh:Ornrh_0848"/>
<dbReference type="PRINTS" id="PR00169">
    <property type="entry name" value="KCHANNEL"/>
</dbReference>
<dbReference type="GeneID" id="97257556"/>
<protein>
    <recommendedName>
        <fullName evidence="12">BK channel</fullName>
    </recommendedName>
</protein>
<feature type="transmembrane region" description="Helical" evidence="13">
    <location>
        <begin position="162"/>
        <end position="184"/>
    </location>
</feature>
<dbReference type="Pfam" id="PF22614">
    <property type="entry name" value="Slo-like_RCK"/>
    <property type="match status" value="1"/>
</dbReference>
<evidence type="ECO:0000256" key="12">
    <source>
        <dbReference type="ARBA" id="ARBA00029579"/>
    </source>
</evidence>
<dbReference type="InterPro" id="IPR003148">
    <property type="entry name" value="RCK_N"/>
</dbReference>
<evidence type="ECO:0000256" key="13">
    <source>
        <dbReference type="SAM" id="Phobius"/>
    </source>
</evidence>
<evidence type="ECO:0000256" key="2">
    <source>
        <dbReference type="ARBA" id="ARBA00022448"/>
    </source>
</evidence>
<evidence type="ECO:0000256" key="11">
    <source>
        <dbReference type="ARBA" id="ARBA00023303"/>
    </source>
</evidence>
<feature type="transmembrane region" description="Helical" evidence="13">
    <location>
        <begin position="26"/>
        <end position="45"/>
    </location>
</feature>
<keyword evidence="3" id="KW-0633">Potassium transport</keyword>
<dbReference type="GeneID" id="71569139"/>
<dbReference type="InterPro" id="IPR036291">
    <property type="entry name" value="NAD(P)-bd_dom_sf"/>
</dbReference>
<evidence type="ECO:0000256" key="9">
    <source>
        <dbReference type="ARBA" id="ARBA00023065"/>
    </source>
</evidence>
<dbReference type="Proteomes" id="UP000006051">
    <property type="component" value="Chromosome"/>
</dbReference>
<keyword evidence="5" id="KW-0631">Potassium channel</keyword>
<keyword evidence="7" id="KW-0630">Potassium</keyword>
<keyword evidence="10 13" id="KW-0472">Membrane</keyword>
<evidence type="ECO:0000259" key="14">
    <source>
        <dbReference type="PROSITE" id="PS51201"/>
    </source>
</evidence>
<dbReference type="PANTHER" id="PTHR11537">
    <property type="entry name" value="VOLTAGE-GATED POTASSIUM CHANNEL"/>
    <property type="match status" value="1"/>
</dbReference>
<dbReference type="eggNOG" id="COG1226">
    <property type="taxonomic scope" value="Bacteria"/>
</dbReference>
<evidence type="ECO:0000313" key="16">
    <source>
        <dbReference type="Proteomes" id="UP000006051"/>
    </source>
</evidence>
<keyword evidence="9" id="KW-0406">Ion transport</keyword>
<dbReference type="Gene3D" id="1.20.120.350">
    <property type="entry name" value="Voltage-gated potassium channels. Chain C"/>
    <property type="match status" value="1"/>
</dbReference>
<name>I3ZZB0_ORNRL</name>
<keyword evidence="11" id="KW-0407">Ion channel</keyword>
<evidence type="ECO:0000256" key="1">
    <source>
        <dbReference type="ARBA" id="ARBA00004141"/>
    </source>
</evidence>
<dbReference type="GO" id="GO:0005249">
    <property type="term" value="F:voltage-gated potassium channel activity"/>
    <property type="evidence" value="ECO:0007669"/>
    <property type="project" value="InterPro"/>
</dbReference>
<evidence type="ECO:0000256" key="5">
    <source>
        <dbReference type="ARBA" id="ARBA00022826"/>
    </source>
</evidence>
<evidence type="ECO:0000256" key="6">
    <source>
        <dbReference type="ARBA" id="ARBA00022882"/>
    </source>
</evidence>
<dbReference type="RefSeq" id="WP_014790645.1">
    <property type="nucleotide sequence ID" value="NC_018016.1"/>
</dbReference>
<evidence type="ECO:0000313" key="15">
    <source>
        <dbReference type="EMBL" id="AFL97044.1"/>
    </source>
</evidence>
<organism evidence="15 16">
    <name type="scientific">Ornithobacterium rhinotracheale (strain ATCC 51463 / DSM 15997 / CCUG 23171 / CIP 104009 / LMG 9086)</name>
    <dbReference type="NCBI Taxonomy" id="867902"/>
    <lineage>
        <taxon>Bacteria</taxon>
        <taxon>Pseudomonadati</taxon>
        <taxon>Bacteroidota</taxon>
        <taxon>Flavobacteriia</taxon>
        <taxon>Flavobacteriales</taxon>
        <taxon>Weeksellaceae</taxon>
        <taxon>Ornithobacterium</taxon>
    </lineage>
</organism>
<feature type="domain" description="RCK N-terminal" evidence="14">
    <location>
        <begin position="263"/>
        <end position="389"/>
    </location>
</feature>
<dbReference type="HOGENOM" id="CLU_551897_0_0_10"/>
<evidence type="ECO:0000256" key="3">
    <source>
        <dbReference type="ARBA" id="ARBA00022538"/>
    </source>
</evidence>
<accession>I3ZZB0</accession>
<dbReference type="SUPFAM" id="SSF51735">
    <property type="entry name" value="NAD(P)-binding Rossmann-fold domains"/>
    <property type="match status" value="1"/>
</dbReference>
<dbReference type="InterPro" id="IPR005821">
    <property type="entry name" value="Ion_trans_dom"/>
</dbReference>
<dbReference type="InterPro" id="IPR028325">
    <property type="entry name" value="VG_K_chnl"/>
</dbReference>
<dbReference type="Gene3D" id="1.10.287.70">
    <property type="match status" value="1"/>
</dbReference>
<evidence type="ECO:0000256" key="7">
    <source>
        <dbReference type="ARBA" id="ARBA00022958"/>
    </source>
</evidence>
<proteinExistence type="predicted"/>
<keyword evidence="8 13" id="KW-1133">Transmembrane helix</keyword>
<evidence type="ECO:0000256" key="8">
    <source>
        <dbReference type="ARBA" id="ARBA00022989"/>
    </source>
</evidence>
<gene>
    <name evidence="15" type="ordered locus">Ornrh_0848</name>
</gene>
<dbReference type="Pfam" id="PF00520">
    <property type="entry name" value="Ion_trans"/>
    <property type="match status" value="1"/>
</dbReference>
<dbReference type="PROSITE" id="PS51201">
    <property type="entry name" value="RCK_N"/>
    <property type="match status" value="1"/>
</dbReference>
<dbReference type="STRING" id="867902.Ornrh_0848"/>
<keyword evidence="16" id="KW-1185">Reference proteome</keyword>
<dbReference type="AlphaFoldDB" id="I3ZZB0"/>
<dbReference type="SUPFAM" id="SSF81324">
    <property type="entry name" value="Voltage-gated potassium channels"/>
    <property type="match status" value="1"/>
</dbReference>
<dbReference type="EMBL" id="CP003283">
    <property type="protein sequence ID" value="AFL97044.1"/>
    <property type="molecule type" value="Genomic_DNA"/>
</dbReference>
<evidence type="ECO:0000256" key="10">
    <source>
        <dbReference type="ARBA" id="ARBA00023136"/>
    </source>
</evidence>
<dbReference type="InterPro" id="IPR027359">
    <property type="entry name" value="Volt_channel_dom_sf"/>
</dbReference>